<proteinExistence type="inferred from homology"/>
<dbReference type="GO" id="GO:0004751">
    <property type="term" value="F:ribose-5-phosphate isomerase activity"/>
    <property type="evidence" value="ECO:0007669"/>
    <property type="project" value="UniProtKB-EC"/>
</dbReference>
<evidence type="ECO:0000313" key="4">
    <source>
        <dbReference type="EMBL" id="MDQ0182745.1"/>
    </source>
</evidence>
<evidence type="ECO:0000313" key="3">
    <source>
        <dbReference type="EMBL" id="MDP9907275.1"/>
    </source>
</evidence>
<dbReference type="InterPro" id="IPR004785">
    <property type="entry name" value="RpiB"/>
</dbReference>
<dbReference type="PIRSF" id="PIRSF005384">
    <property type="entry name" value="RpiB_LacA_B"/>
    <property type="match status" value="1"/>
</dbReference>
<dbReference type="NCBIfam" id="TIGR00689">
    <property type="entry name" value="rpiB_lacA_lacB"/>
    <property type="match status" value="1"/>
</dbReference>
<evidence type="ECO:0000256" key="2">
    <source>
        <dbReference type="ARBA" id="ARBA00023235"/>
    </source>
</evidence>
<dbReference type="PANTHER" id="PTHR43732:SF1">
    <property type="entry name" value="RIBOSE 5-PHOSPHATE ISOMERASE"/>
    <property type="match status" value="1"/>
</dbReference>
<keyword evidence="5" id="KW-1185">Reference proteome</keyword>
<dbReference type="Gene3D" id="3.40.1400.10">
    <property type="entry name" value="Sugar-phosphate isomerase, RpiB/LacA/LacB"/>
    <property type="match status" value="1"/>
</dbReference>
<reference evidence="3 5" key="1">
    <citation type="submission" date="2023-07" db="EMBL/GenBank/DDBJ databases">
        <title>Sorghum-associated microbial communities from plants grown in Nebraska, USA.</title>
        <authorList>
            <person name="Schachtman D."/>
        </authorList>
    </citation>
    <scope>NUCLEOTIDE SEQUENCE</scope>
    <source>
        <strain evidence="3">DS1006</strain>
        <strain evidence="4 5">DS1016</strain>
    </source>
</reference>
<dbReference type="PANTHER" id="PTHR43732">
    <property type="entry name" value="RIBOSE 5-PHOSPHATE ISOMERASE-RELATED"/>
    <property type="match status" value="1"/>
</dbReference>
<dbReference type="AlphaFoldDB" id="A0AAW8DKJ9"/>
<protein>
    <submittedName>
        <fullName evidence="3">Ribose 5-phosphate isomerase B</fullName>
        <ecNumber evidence="3">5.3.1.6</ecNumber>
    </submittedName>
</protein>
<dbReference type="SUPFAM" id="SSF89623">
    <property type="entry name" value="Ribose/Galactose isomerase RpiB/AlsB"/>
    <property type="match status" value="1"/>
</dbReference>
<dbReference type="InterPro" id="IPR003500">
    <property type="entry name" value="RpiB_LacA_LacB"/>
</dbReference>
<evidence type="ECO:0000256" key="1">
    <source>
        <dbReference type="ARBA" id="ARBA00008754"/>
    </source>
</evidence>
<dbReference type="EC" id="5.3.1.6" evidence="3"/>
<dbReference type="NCBIfam" id="NF004051">
    <property type="entry name" value="PRK05571.1"/>
    <property type="match status" value="1"/>
</dbReference>
<dbReference type="EMBL" id="JAUSTF010000015">
    <property type="protein sequence ID" value="MDQ0182745.1"/>
    <property type="molecule type" value="Genomic_DNA"/>
</dbReference>
<sequence>MSKKTRIVLGADEAAFELKEKIKHHLQSEHGDELEVMDFGIFDTAPVDYPDIAEKVALAIANGEADRGILMCGTGIGMAITANKVPGIRAAQVHDHYSAERASKSNDAHIITIGARVVGVELAKSIADAWLRSEFTGGPSENKIRKISSVEQRYTGHTAEGTQ</sequence>
<name>A0AAW8DKJ9_9MICC</name>
<evidence type="ECO:0000313" key="6">
    <source>
        <dbReference type="Proteomes" id="UP001242995"/>
    </source>
</evidence>
<comment type="similarity">
    <text evidence="1">Belongs to the LacAB/RpiB family.</text>
</comment>
<dbReference type="NCBIfam" id="TIGR01120">
    <property type="entry name" value="rpiB"/>
    <property type="match status" value="1"/>
</dbReference>
<accession>A0AAW8DKJ9</accession>
<keyword evidence="2 3" id="KW-0413">Isomerase</keyword>
<evidence type="ECO:0000313" key="5">
    <source>
        <dbReference type="Proteomes" id="UP001230951"/>
    </source>
</evidence>
<comment type="caution">
    <text evidence="3">The sequence shown here is derived from an EMBL/GenBank/DDBJ whole genome shotgun (WGS) entry which is preliminary data.</text>
</comment>
<gene>
    <name evidence="3" type="ORF">J2S90_004266</name>
    <name evidence="4" type="ORF">J2S93_004201</name>
</gene>
<dbReference type="EMBL" id="JAUSRG010000019">
    <property type="protein sequence ID" value="MDP9907275.1"/>
    <property type="molecule type" value="Genomic_DNA"/>
</dbReference>
<dbReference type="GO" id="GO:0005975">
    <property type="term" value="P:carbohydrate metabolic process"/>
    <property type="evidence" value="ECO:0007669"/>
    <property type="project" value="InterPro"/>
</dbReference>
<dbReference type="RefSeq" id="WP_284988852.1">
    <property type="nucleotide sequence ID" value="NZ_JAUSRG010000019.1"/>
</dbReference>
<dbReference type="Proteomes" id="UP001242995">
    <property type="component" value="Unassembled WGS sequence"/>
</dbReference>
<organism evidence="3 6">
    <name type="scientific">Arthrobacter bambusae</name>
    <dbReference type="NCBI Taxonomy" id="1338426"/>
    <lineage>
        <taxon>Bacteria</taxon>
        <taxon>Bacillati</taxon>
        <taxon>Actinomycetota</taxon>
        <taxon>Actinomycetes</taxon>
        <taxon>Micrococcales</taxon>
        <taxon>Micrococcaceae</taxon>
        <taxon>Arthrobacter</taxon>
    </lineage>
</organism>
<dbReference type="Proteomes" id="UP001230951">
    <property type="component" value="Unassembled WGS sequence"/>
</dbReference>
<dbReference type="InterPro" id="IPR036569">
    <property type="entry name" value="RpiB_LacA_LacB_sf"/>
</dbReference>
<dbReference type="InterPro" id="IPR051812">
    <property type="entry name" value="SPI_LacAB/RpiB"/>
</dbReference>
<dbReference type="Pfam" id="PF02502">
    <property type="entry name" value="LacAB_rpiB"/>
    <property type="match status" value="1"/>
</dbReference>